<keyword evidence="2" id="KW-1185">Reference proteome</keyword>
<comment type="caution">
    <text evidence="1">The sequence shown here is derived from an EMBL/GenBank/DDBJ whole genome shotgun (WGS) entry which is preliminary data.</text>
</comment>
<protein>
    <recommendedName>
        <fullName evidence="3">Tc1-like transposase DDE domain-containing protein</fullName>
    </recommendedName>
</protein>
<evidence type="ECO:0008006" key="3">
    <source>
        <dbReference type="Google" id="ProtNLM"/>
    </source>
</evidence>
<dbReference type="GO" id="GO:0003676">
    <property type="term" value="F:nucleic acid binding"/>
    <property type="evidence" value="ECO:0007669"/>
    <property type="project" value="InterPro"/>
</dbReference>
<reference evidence="1 2" key="1">
    <citation type="journal article" date="2018" name="G3 (Bethesda)">
        <title>Phylogenetic and Phylogenomic Definition of Rhizopus Species.</title>
        <authorList>
            <person name="Gryganskyi A.P."/>
            <person name="Golan J."/>
            <person name="Dolatabadi S."/>
            <person name="Mondo S."/>
            <person name="Robb S."/>
            <person name="Idnurm A."/>
            <person name="Muszewska A."/>
            <person name="Steczkiewicz K."/>
            <person name="Masonjones S."/>
            <person name="Liao H.L."/>
            <person name="Gajdeczka M.T."/>
            <person name="Anike F."/>
            <person name="Vuek A."/>
            <person name="Anishchenko I.M."/>
            <person name="Voigt K."/>
            <person name="de Hoog G.S."/>
            <person name="Smith M.E."/>
            <person name="Heitman J."/>
            <person name="Vilgalys R."/>
            <person name="Stajich J.E."/>
        </authorList>
    </citation>
    <scope>NUCLEOTIDE SEQUENCE [LARGE SCALE GENOMIC DNA]</scope>
    <source>
        <strain evidence="1 2">CBS 357.93</strain>
    </source>
</reference>
<proteinExistence type="predicted"/>
<organism evidence="1 2">
    <name type="scientific">Rhizopus azygosporus</name>
    <name type="common">Rhizopus microsporus var. azygosporus</name>
    <dbReference type="NCBI Taxonomy" id="86630"/>
    <lineage>
        <taxon>Eukaryota</taxon>
        <taxon>Fungi</taxon>
        <taxon>Fungi incertae sedis</taxon>
        <taxon>Mucoromycota</taxon>
        <taxon>Mucoromycotina</taxon>
        <taxon>Mucoromycetes</taxon>
        <taxon>Mucorales</taxon>
        <taxon>Mucorineae</taxon>
        <taxon>Rhizopodaceae</taxon>
        <taxon>Rhizopus</taxon>
    </lineage>
</organism>
<dbReference type="InterPro" id="IPR036397">
    <property type="entry name" value="RNaseH_sf"/>
</dbReference>
<dbReference type="Gene3D" id="3.30.420.10">
    <property type="entry name" value="Ribonuclease H-like superfamily/Ribonuclease H"/>
    <property type="match status" value="1"/>
</dbReference>
<sequence length="256" mass="28979">FIDNYVENHPTCIVKDVIDCLCAAFDDLTINESNVYRHISDKLQFTLTRTQPRIAERNSEDTIEKQNAFLWMKVDLKKMVRPVGWSKKGTPVEVEVQQEGTNLSILGCMSANGLIAVSQQVPKSKGYKKQKIAGTKRTLPHDTKSSHFLLFVEEMASTLIKLGLHNMHIVLDNATIHKIEEVVTEILIVDTYSPLDYDRGSIFSNTTIQYKLNPTILNSNYHNSIPLEIPNSPSSSDEETNNPIQAYVLDHYSLQD</sequence>
<dbReference type="AlphaFoldDB" id="A0A367K994"/>
<dbReference type="STRING" id="86630.A0A367K994"/>
<evidence type="ECO:0000313" key="1">
    <source>
        <dbReference type="EMBL" id="RCH98736.1"/>
    </source>
</evidence>
<accession>A0A367K994</accession>
<dbReference type="Proteomes" id="UP000252139">
    <property type="component" value="Unassembled WGS sequence"/>
</dbReference>
<evidence type="ECO:0000313" key="2">
    <source>
        <dbReference type="Proteomes" id="UP000252139"/>
    </source>
</evidence>
<gene>
    <name evidence="1" type="ORF">CU097_015363</name>
</gene>
<dbReference type="EMBL" id="PJQL01000175">
    <property type="protein sequence ID" value="RCH98736.1"/>
    <property type="molecule type" value="Genomic_DNA"/>
</dbReference>
<name>A0A367K994_RHIAZ</name>
<feature type="non-terminal residue" evidence="1">
    <location>
        <position position="1"/>
    </location>
</feature>
<dbReference type="OrthoDB" id="2280912at2759"/>